<accession>A0A1Y5HLP7</accession>
<evidence type="ECO:0008006" key="4">
    <source>
        <dbReference type="Google" id="ProtNLM"/>
    </source>
</evidence>
<evidence type="ECO:0000313" key="3">
    <source>
        <dbReference type="Proteomes" id="UP000227088"/>
    </source>
</evidence>
<dbReference type="Gene3D" id="3.30.700.10">
    <property type="entry name" value="Glycoprotein, Type 4 Pilin"/>
    <property type="match status" value="1"/>
</dbReference>
<dbReference type="NCBIfam" id="TIGR02532">
    <property type="entry name" value="IV_pilin_GFxxxE"/>
    <property type="match status" value="1"/>
</dbReference>
<dbReference type="EMBL" id="MABE01000613">
    <property type="protein sequence ID" value="OUS38221.1"/>
    <property type="molecule type" value="Genomic_DNA"/>
</dbReference>
<organism evidence="2 3">
    <name type="scientific">Oleispira antarctica</name>
    <dbReference type="NCBI Taxonomy" id="188908"/>
    <lineage>
        <taxon>Bacteria</taxon>
        <taxon>Pseudomonadati</taxon>
        <taxon>Pseudomonadota</taxon>
        <taxon>Gammaproteobacteria</taxon>
        <taxon>Oceanospirillales</taxon>
        <taxon>Oceanospirillaceae</taxon>
        <taxon>Oleispira</taxon>
    </lineage>
</organism>
<feature type="transmembrane region" description="Helical" evidence="1">
    <location>
        <begin position="7"/>
        <end position="31"/>
    </location>
</feature>
<dbReference type="InterPro" id="IPR012902">
    <property type="entry name" value="N_methyl_site"/>
</dbReference>
<dbReference type="GO" id="GO:0043683">
    <property type="term" value="P:type IV pilus assembly"/>
    <property type="evidence" value="ECO:0007669"/>
    <property type="project" value="InterPro"/>
</dbReference>
<reference evidence="3" key="1">
    <citation type="journal article" date="2017" name="Proc. Natl. Acad. Sci. U.S.A.">
        <title>Simulation of Deepwater Horizon oil plume reveals substrate specialization within a complex community of hydrocarbon degraders.</title>
        <authorList>
            <person name="Hu P."/>
            <person name="Dubinsky E.A."/>
            <person name="Probst A.J."/>
            <person name="Wang J."/>
            <person name="Sieber C.M.K."/>
            <person name="Tom L.M."/>
            <person name="Gardinali P."/>
            <person name="Banfield J.F."/>
            <person name="Atlas R.M."/>
            <person name="Andersen G.L."/>
        </authorList>
    </citation>
    <scope>NUCLEOTIDE SEQUENCE [LARGE SCALE GENOMIC DNA]</scope>
</reference>
<dbReference type="InterPro" id="IPR031982">
    <property type="entry name" value="PilE-like"/>
</dbReference>
<comment type="caution">
    <text evidence="2">The sequence shown here is derived from an EMBL/GenBank/DDBJ whole genome shotgun (WGS) entry which is preliminary data.</text>
</comment>
<evidence type="ECO:0000313" key="2">
    <source>
        <dbReference type="EMBL" id="OUS38221.1"/>
    </source>
</evidence>
<dbReference type="Pfam" id="PF16732">
    <property type="entry name" value="ComP_DUS"/>
    <property type="match status" value="1"/>
</dbReference>
<protein>
    <recommendedName>
        <fullName evidence="4">Pilus assembly protein PilE</fullName>
    </recommendedName>
</protein>
<keyword evidence="1" id="KW-0472">Membrane</keyword>
<dbReference type="PROSITE" id="PS00409">
    <property type="entry name" value="PROKAR_NTER_METHYL"/>
    <property type="match status" value="1"/>
</dbReference>
<name>A0A1Y5HLP7_OLEAN</name>
<dbReference type="Pfam" id="PF07963">
    <property type="entry name" value="N_methyl"/>
    <property type="match status" value="1"/>
</dbReference>
<dbReference type="SUPFAM" id="SSF54523">
    <property type="entry name" value="Pili subunits"/>
    <property type="match status" value="1"/>
</dbReference>
<sequence>MKMKQRGFTLIELMIVVAIIGILVTVAMPGYRHYVLESQRDDTMTKLLQVVQLQERFYQNNVTYTDDMAVLGFTTNGVGQWEVNFNGTATYGIEIFTCDDNIIYPDLPDIRQCFIAVATPITGVADEDSFMGLFAADNRGRRVLDFNKLVIRDWSGNDLDNAACPECIANRGNY</sequence>
<evidence type="ECO:0000256" key="1">
    <source>
        <dbReference type="SAM" id="Phobius"/>
    </source>
</evidence>
<dbReference type="Proteomes" id="UP000227088">
    <property type="component" value="Unassembled WGS sequence"/>
</dbReference>
<dbReference type="InterPro" id="IPR045584">
    <property type="entry name" value="Pilin-like"/>
</dbReference>
<keyword evidence="1" id="KW-1133">Transmembrane helix</keyword>
<gene>
    <name evidence="2" type="ORF">A9R00_10660</name>
</gene>
<proteinExistence type="predicted"/>
<dbReference type="AlphaFoldDB" id="A0A1Y5HLP7"/>
<keyword evidence="1" id="KW-0812">Transmembrane</keyword>